<dbReference type="Pfam" id="PF03544">
    <property type="entry name" value="TonB_C"/>
    <property type="match status" value="1"/>
</dbReference>
<evidence type="ECO:0000313" key="12">
    <source>
        <dbReference type="EMBL" id="MDN5212580.1"/>
    </source>
</evidence>
<keyword evidence="3" id="KW-0813">Transport</keyword>
<dbReference type="RefSeq" id="WP_346757897.1">
    <property type="nucleotide sequence ID" value="NZ_JAUJEB010000001.1"/>
</dbReference>
<dbReference type="NCBIfam" id="TIGR01352">
    <property type="entry name" value="tonB_Cterm"/>
    <property type="match status" value="1"/>
</dbReference>
<dbReference type="PANTHER" id="PTHR33446:SF2">
    <property type="entry name" value="PROTEIN TONB"/>
    <property type="match status" value="1"/>
</dbReference>
<dbReference type="InterPro" id="IPR003538">
    <property type="entry name" value="TonB"/>
</dbReference>
<keyword evidence="6 10" id="KW-0812">Transmembrane</keyword>
<evidence type="ECO:0000256" key="5">
    <source>
        <dbReference type="ARBA" id="ARBA00022519"/>
    </source>
</evidence>
<dbReference type="SUPFAM" id="SSF74653">
    <property type="entry name" value="TolA/TonB C-terminal domain"/>
    <property type="match status" value="1"/>
</dbReference>
<feature type="domain" description="TonB C-terminal" evidence="11">
    <location>
        <begin position="132"/>
        <end position="222"/>
    </location>
</feature>
<protein>
    <submittedName>
        <fullName evidence="12">Energy transducer TonB</fullName>
    </submittedName>
</protein>
<name>A0ABT8L4C3_9BACT</name>
<dbReference type="PANTHER" id="PTHR33446">
    <property type="entry name" value="PROTEIN TONB-RELATED"/>
    <property type="match status" value="1"/>
</dbReference>
<dbReference type="Proteomes" id="UP001172083">
    <property type="component" value="Unassembled WGS sequence"/>
</dbReference>
<comment type="caution">
    <text evidence="12">The sequence shown here is derived from an EMBL/GenBank/DDBJ whole genome shotgun (WGS) entry which is preliminary data.</text>
</comment>
<dbReference type="PRINTS" id="PR01374">
    <property type="entry name" value="TONBPROTEIN"/>
</dbReference>
<feature type="transmembrane region" description="Helical" evidence="10">
    <location>
        <begin position="21"/>
        <end position="39"/>
    </location>
</feature>
<keyword evidence="7" id="KW-0653">Protein transport</keyword>
<evidence type="ECO:0000256" key="4">
    <source>
        <dbReference type="ARBA" id="ARBA00022475"/>
    </source>
</evidence>
<gene>
    <name evidence="12" type="ORF">QQ020_11010</name>
</gene>
<comment type="similarity">
    <text evidence="2">Belongs to the TonB family.</text>
</comment>
<dbReference type="InterPro" id="IPR006260">
    <property type="entry name" value="TonB/TolA_C"/>
</dbReference>
<dbReference type="InterPro" id="IPR051045">
    <property type="entry name" value="TonB-dependent_transducer"/>
</dbReference>
<comment type="subcellular location">
    <subcellularLocation>
        <location evidence="1">Cell inner membrane</location>
        <topology evidence="1">Single-pass membrane protein</topology>
        <orientation evidence="1">Periplasmic side</orientation>
    </subcellularLocation>
</comment>
<keyword evidence="5" id="KW-0997">Cell inner membrane</keyword>
<reference evidence="12" key="1">
    <citation type="submission" date="2023-06" db="EMBL/GenBank/DDBJ databases">
        <title>Genomic of Agaribacillus aureum.</title>
        <authorList>
            <person name="Wang G."/>
        </authorList>
    </citation>
    <scope>NUCLEOTIDE SEQUENCE</scope>
    <source>
        <strain evidence="12">BMA12</strain>
    </source>
</reference>
<proteinExistence type="inferred from homology"/>
<evidence type="ECO:0000259" key="11">
    <source>
        <dbReference type="PROSITE" id="PS52015"/>
    </source>
</evidence>
<evidence type="ECO:0000256" key="9">
    <source>
        <dbReference type="ARBA" id="ARBA00023136"/>
    </source>
</evidence>
<sequence length="222" mass="25244">MEVKKKRKADVYRSRSMYLNLGLVVALLFAISAFQWRFYEEGDLIVLGSVDNSEEELLIIPPTVHPPPKPKIQQPKIIEVKDDEVIDDLDLNLDMEIDEDEIVEVVIYDDPEEEEEADAIWVVVEKQPAPMGGMAAFQQFLKKNLKYPSQARRLGVEGKVFVEFVVDKDGSLNDIKVVKGIGAGCDKEAVRVLEKHPKWSPGEQRGRPVKVRMIIPIFFRLG</sequence>
<dbReference type="InterPro" id="IPR037682">
    <property type="entry name" value="TonB_C"/>
</dbReference>
<dbReference type="PROSITE" id="PS52015">
    <property type="entry name" value="TONB_CTD"/>
    <property type="match status" value="1"/>
</dbReference>
<accession>A0ABT8L4C3</accession>
<keyword evidence="4" id="KW-1003">Cell membrane</keyword>
<evidence type="ECO:0000256" key="1">
    <source>
        <dbReference type="ARBA" id="ARBA00004383"/>
    </source>
</evidence>
<evidence type="ECO:0000256" key="10">
    <source>
        <dbReference type="SAM" id="Phobius"/>
    </source>
</evidence>
<keyword evidence="13" id="KW-1185">Reference proteome</keyword>
<dbReference type="Gene3D" id="3.30.1150.10">
    <property type="match status" value="1"/>
</dbReference>
<evidence type="ECO:0000256" key="3">
    <source>
        <dbReference type="ARBA" id="ARBA00022448"/>
    </source>
</evidence>
<organism evidence="12 13">
    <name type="scientific">Agaribacillus aureus</name>
    <dbReference type="NCBI Taxonomy" id="3051825"/>
    <lineage>
        <taxon>Bacteria</taxon>
        <taxon>Pseudomonadati</taxon>
        <taxon>Bacteroidota</taxon>
        <taxon>Cytophagia</taxon>
        <taxon>Cytophagales</taxon>
        <taxon>Splendidivirgaceae</taxon>
        <taxon>Agaribacillus</taxon>
    </lineage>
</organism>
<evidence type="ECO:0000313" key="13">
    <source>
        <dbReference type="Proteomes" id="UP001172083"/>
    </source>
</evidence>
<evidence type="ECO:0000256" key="2">
    <source>
        <dbReference type="ARBA" id="ARBA00006555"/>
    </source>
</evidence>
<evidence type="ECO:0000256" key="7">
    <source>
        <dbReference type="ARBA" id="ARBA00022927"/>
    </source>
</evidence>
<keyword evidence="8 10" id="KW-1133">Transmembrane helix</keyword>
<keyword evidence="9 10" id="KW-0472">Membrane</keyword>
<evidence type="ECO:0000256" key="6">
    <source>
        <dbReference type="ARBA" id="ARBA00022692"/>
    </source>
</evidence>
<evidence type="ECO:0000256" key="8">
    <source>
        <dbReference type="ARBA" id="ARBA00022989"/>
    </source>
</evidence>
<dbReference type="EMBL" id="JAUJEB010000001">
    <property type="protein sequence ID" value="MDN5212580.1"/>
    <property type="molecule type" value="Genomic_DNA"/>
</dbReference>